<dbReference type="EMBL" id="ACVR01000061">
    <property type="protein sequence ID" value="EET81881.1"/>
    <property type="molecule type" value="Genomic_DNA"/>
</dbReference>
<dbReference type="NCBIfam" id="NF041437">
    <property type="entry name" value="TfpZ"/>
    <property type="match status" value="1"/>
</dbReference>
<comment type="caution">
    <text evidence="2">The sequence shown here is derived from an EMBL/GenBank/DDBJ whole genome shotgun (WGS) entry which is preliminary data.</text>
</comment>
<feature type="transmembrane region" description="Helical" evidence="1">
    <location>
        <begin position="43"/>
        <end position="63"/>
    </location>
</feature>
<keyword evidence="3" id="KW-1185">Reference proteome</keyword>
<name>A0ABM9YLM3_ACIRA</name>
<evidence type="ECO:0000313" key="3">
    <source>
        <dbReference type="Proteomes" id="UP000018419"/>
    </source>
</evidence>
<dbReference type="RefSeq" id="WP_005405244.1">
    <property type="nucleotide sequence ID" value="NZ_ACVR01000061.1"/>
</dbReference>
<feature type="transmembrane region" description="Helical" evidence="1">
    <location>
        <begin position="75"/>
        <end position="94"/>
    </location>
</feature>
<evidence type="ECO:0000256" key="1">
    <source>
        <dbReference type="SAM" id="Phobius"/>
    </source>
</evidence>
<organism evidence="2 3">
    <name type="scientific">Acinetobacter radioresistens SK82</name>
    <dbReference type="NCBI Taxonomy" id="596318"/>
    <lineage>
        <taxon>Bacteria</taxon>
        <taxon>Pseudomonadati</taxon>
        <taxon>Pseudomonadota</taxon>
        <taxon>Gammaproteobacteria</taxon>
        <taxon>Moraxellales</taxon>
        <taxon>Moraxellaceae</taxon>
        <taxon>Acinetobacter</taxon>
    </lineage>
</organism>
<evidence type="ECO:0000313" key="2">
    <source>
        <dbReference type="EMBL" id="EET81881.1"/>
    </source>
</evidence>
<accession>A0ABM9YLM3</accession>
<dbReference type="InterPro" id="IPR047814">
    <property type="entry name" value="TfpX/TfpZ-like"/>
</dbReference>
<proteinExistence type="predicted"/>
<keyword evidence="1" id="KW-1133">Transmembrane helix</keyword>
<dbReference type="Proteomes" id="UP000018419">
    <property type="component" value="Unassembled WGS sequence"/>
</dbReference>
<sequence length="244" mass="28071">MPKRFKFFFGHLFISLVIALLVMGLVFYSWYPAPLAQAVGVMYIFLMLLTIDVIIGPVLGFMVYKEGKKTLKMDLSIVILLQALALGYGVYSIFEGRPAWLAYNVDRFELVRNNELITEHIEQAQPQYQHPSWLKPQLVAVEFAQDHQTRQNEMFAEVLGGISIAQRPERYVPFSQEKNQLQQRAQPFSTLKQFNDPARVDQILKQYPEATAWVPLKASTVDMVVLVNPEKAQVVKIVDLRPWK</sequence>
<keyword evidence="1" id="KW-0472">Membrane</keyword>
<reference evidence="2 3" key="1">
    <citation type="submission" date="2009-07" db="EMBL/GenBank/DDBJ databases">
        <authorList>
            <person name="Madupu R."/>
            <person name="Durkin A.S."/>
            <person name="Torralba M."/>
            <person name="Methe B."/>
            <person name="Sutton G.G."/>
            <person name="Strausberg R.L."/>
            <person name="Nelson K.E."/>
        </authorList>
    </citation>
    <scope>NUCLEOTIDE SEQUENCE [LARGE SCALE GENOMIC DNA]</scope>
    <source>
        <strain evidence="2 3">SK82</strain>
    </source>
</reference>
<protein>
    <recommendedName>
        <fullName evidence="4">Type IV pilin accessory protein</fullName>
    </recommendedName>
</protein>
<feature type="transmembrane region" description="Helical" evidence="1">
    <location>
        <begin position="7"/>
        <end position="31"/>
    </location>
</feature>
<evidence type="ECO:0008006" key="4">
    <source>
        <dbReference type="Google" id="ProtNLM"/>
    </source>
</evidence>
<keyword evidence="1" id="KW-0812">Transmembrane</keyword>
<gene>
    <name evidence="2" type="ORF">ACIRA0001_2008</name>
</gene>